<keyword evidence="3 5" id="KW-1133">Transmembrane helix</keyword>
<evidence type="ECO:0000256" key="1">
    <source>
        <dbReference type="ARBA" id="ARBA00004127"/>
    </source>
</evidence>
<evidence type="ECO:0000256" key="2">
    <source>
        <dbReference type="ARBA" id="ARBA00022692"/>
    </source>
</evidence>
<dbReference type="Proteomes" id="UP000181790">
    <property type="component" value="Unassembled WGS sequence"/>
</dbReference>
<comment type="subcellular location">
    <subcellularLocation>
        <location evidence="1">Endomembrane system</location>
        <topology evidence="1">Multi-pass membrane protein</topology>
    </subcellularLocation>
</comment>
<dbReference type="Pfam" id="PF05090">
    <property type="entry name" value="HTTM"/>
    <property type="match status" value="1"/>
</dbReference>
<organism evidence="7 8">
    <name type="scientific">Arsenicibacter rosenii</name>
    <dbReference type="NCBI Taxonomy" id="1750698"/>
    <lineage>
        <taxon>Bacteria</taxon>
        <taxon>Pseudomonadati</taxon>
        <taxon>Bacteroidota</taxon>
        <taxon>Cytophagia</taxon>
        <taxon>Cytophagales</taxon>
        <taxon>Spirosomataceae</taxon>
        <taxon>Arsenicibacter</taxon>
    </lineage>
</organism>
<keyword evidence="4 5" id="KW-0472">Membrane</keyword>
<feature type="transmembrane region" description="Helical" evidence="5">
    <location>
        <begin position="130"/>
        <end position="150"/>
    </location>
</feature>
<keyword evidence="2 5" id="KW-0812">Transmembrane</keyword>
<dbReference type="InterPro" id="IPR053934">
    <property type="entry name" value="HTTM_dom"/>
</dbReference>
<gene>
    <name evidence="7" type="ORF">BLX24_20055</name>
</gene>
<evidence type="ECO:0000259" key="6">
    <source>
        <dbReference type="SMART" id="SM00752"/>
    </source>
</evidence>
<feature type="transmembrane region" description="Helical" evidence="5">
    <location>
        <begin position="162"/>
        <end position="181"/>
    </location>
</feature>
<dbReference type="AlphaFoldDB" id="A0A1S2VFT3"/>
<dbReference type="PANTHER" id="PTHR39535">
    <property type="entry name" value="SPORULATION-DELAYING PROTEIN SDPB"/>
    <property type="match status" value="1"/>
</dbReference>
<keyword evidence="8" id="KW-1185">Reference proteome</keyword>
<dbReference type="OrthoDB" id="1496138at2"/>
<accession>A0A1S2VFT3</accession>
<proteinExistence type="predicted"/>
<name>A0A1S2VFT3_9BACT</name>
<dbReference type="InterPro" id="IPR011020">
    <property type="entry name" value="HTTM-like"/>
</dbReference>
<feature type="transmembrane region" description="Helical" evidence="5">
    <location>
        <begin position="105"/>
        <end position="124"/>
    </location>
</feature>
<evidence type="ECO:0000313" key="8">
    <source>
        <dbReference type="Proteomes" id="UP000181790"/>
    </source>
</evidence>
<dbReference type="PANTHER" id="PTHR39535:SF2">
    <property type="entry name" value="HTTM DOMAIN-CONTAINING PROTEIN"/>
    <property type="match status" value="1"/>
</dbReference>
<evidence type="ECO:0000256" key="3">
    <source>
        <dbReference type="ARBA" id="ARBA00022989"/>
    </source>
</evidence>
<evidence type="ECO:0000313" key="7">
    <source>
        <dbReference type="EMBL" id="OIN57280.1"/>
    </source>
</evidence>
<dbReference type="RefSeq" id="WP_071504992.1">
    <property type="nucleotide sequence ID" value="NZ_MORL01000013.1"/>
</dbReference>
<feature type="transmembrane region" description="Helical" evidence="5">
    <location>
        <begin position="80"/>
        <end position="98"/>
    </location>
</feature>
<sequence>MFVTFITRLISGTGSAYPLAALRIWIALHSLVHALSTLPDMVNLYASQGYIRTEINEIFLWDITLWFTKLRYFINGPDELLYLSITWAGYLLTLLLLGLGKWTRLVSLASWFLHLLWLKSAYLVSYGSDYFTALGLFWCVVAPVSRVWSLDSRRKQPSSHSVAYYYQGLLQITLCCVYFFAGFSKTFGQDWWTGDAVWLVLHKAAFQSVNLDAFRHVDWAWQLLGWLTLLLELGYGLAIWQKQIGAVWLLGILGLHAGIALFMNLPFFGSLLIGLNVCAFPNHLVVYKRWINDMILALNFTHKTLPSTTVSH</sequence>
<reference evidence="7 8" key="1">
    <citation type="submission" date="2016-10" db="EMBL/GenBank/DDBJ databases">
        <title>Arsenicibacter rosenii gen. nov., sp. nov., an efficient arsenic-methylating bacterium isolated from an arsenic-contaminated paddy soil.</title>
        <authorList>
            <person name="Huang K."/>
        </authorList>
    </citation>
    <scope>NUCLEOTIDE SEQUENCE [LARGE SCALE GENOMIC DNA]</scope>
    <source>
        <strain evidence="7 8">SM-1</strain>
    </source>
</reference>
<feature type="transmembrane region" description="Helical" evidence="5">
    <location>
        <begin position="245"/>
        <end position="262"/>
    </location>
</feature>
<comment type="caution">
    <text evidence="7">The sequence shown here is derived from an EMBL/GenBank/DDBJ whole genome shotgun (WGS) entry which is preliminary data.</text>
</comment>
<dbReference type="SMART" id="SM00752">
    <property type="entry name" value="HTTM"/>
    <property type="match status" value="1"/>
</dbReference>
<evidence type="ECO:0000256" key="4">
    <source>
        <dbReference type="ARBA" id="ARBA00023136"/>
    </source>
</evidence>
<feature type="transmembrane region" description="Helical" evidence="5">
    <location>
        <begin position="219"/>
        <end position="238"/>
    </location>
</feature>
<dbReference type="InterPro" id="IPR052964">
    <property type="entry name" value="Sporulation_signal_mat"/>
</dbReference>
<dbReference type="GO" id="GO:0012505">
    <property type="term" value="C:endomembrane system"/>
    <property type="evidence" value="ECO:0007669"/>
    <property type="project" value="UniProtKB-SubCell"/>
</dbReference>
<evidence type="ECO:0000256" key="5">
    <source>
        <dbReference type="SAM" id="Phobius"/>
    </source>
</evidence>
<dbReference type="EMBL" id="MORL01000013">
    <property type="protein sequence ID" value="OIN57280.1"/>
    <property type="molecule type" value="Genomic_DNA"/>
</dbReference>
<feature type="transmembrane region" description="Helical" evidence="5">
    <location>
        <begin position="268"/>
        <end position="287"/>
    </location>
</feature>
<feature type="domain" description="HTTM-like" evidence="6">
    <location>
        <begin position="11"/>
        <end position="284"/>
    </location>
</feature>
<protein>
    <recommendedName>
        <fullName evidence="6">HTTM-like domain-containing protein</fullName>
    </recommendedName>
</protein>